<dbReference type="SUPFAM" id="SSF81342">
    <property type="entry name" value="Transmembrane di-heme cytochromes"/>
    <property type="match status" value="1"/>
</dbReference>
<dbReference type="GO" id="GO:0022904">
    <property type="term" value="P:respiratory electron transport chain"/>
    <property type="evidence" value="ECO:0007669"/>
    <property type="project" value="InterPro"/>
</dbReference>
<keyword evidence="5 6" id="KW-0472">Membrane</keyword>
<evidence type="ECO:0000313" key="8">
    <source>
        <dbReference type="EMBL" id="MBK6975623.1"/>
    </source>
</evidence>
<evidence type="ECO:0000256" key="2">
    <source>
        <dbReference type="ARBA" id="ARBA00022475"/>
    </source>
</evidence>
<evidence type="ECO:0000256" key="6">
    <source>
        <dbReference type="SAM" id="Phobius"/>
    </source>
</evidence>
<keyword evidence="2" id="KW-1003">Cell membrane</keyword>
<feature type="domain" description="Cytochrome b561 bacterial/Ni-hydrogenase" evidence="7">
    <location>
        <begin position="14"/>
        <end position="195"/>
    </location>
</feature>
<dbReference type="AlphaFoldDB" id="A0A9D7HP96"/>
<evidence type="ECO:0000256" key="3">
    <source>
        <dbReference type="ARBA" id="ARBA00022692"/>
    </source>
</evidence>
<dbReference type="Proteomes" id="UP000807785">
    <property type="component" value="Unassembled WGS sequence"/>
</dbReference>
<comment type="subcellular location">
    <subcellularLocation>
        <location evidence="1">Cell membrane</location>
        <topology evidence="1">Multi-pass membrane protein</topology>
    </subcellularLocation>
</comment>
<feature type="transmembrane region" description="Helical" evidence="6">
    <location>
        <begin position="52"/>
        <end position="71"/>
    </location>
</feature>
<protein>
    <submittedName>
        <fullName evidence="8">Cytochrome b/b6 domain-containing protein</fullName>
    </submittedName>
</protein>
<dbReference type="Pfam" id="PF01292">
    <property type="entry name" value="Ni_hydr_CYTB"/>
    <property type="match status" value="1"/>
</dbReference>
<organism evidence="8 9">
    <name type="scientific">Candidatus Methylophosphatis roskildensis</name>
    <dbReference type="NCBI Taxonomy" id="2899263"/>
    <lineage>
        <taxon>Bacteria</taxon>
        <taxon>Pseudomonadati</taxon>
        <taxon>Pseudomonadota</taxon>
        <taxon>Betaproteobacteria</taxon>
        <taxon>Nitrosomonadales</taxon>
        <taxon>Sterolibacteriaceae</taxon>
        <taxon>Candidatus Methylophosphatis</taxon>
    </lineage>
</organism>
<dbReference type="GO" id="GO:0020037">
    <property type="term" value="F:heme binding"/>
    <property type="evidence" value="ECO:0007669"/>
    <property type="project" value="TreeGrafter"/>
</dbReference>
<comment type="caution">
    <text evidence="8">The sequence shown here is derived from an EMBL/GenBank/DDBJ whole genome shotgun (WGS) entry which is preliminary data.</text>
</comment>
<gene>
    <name evidence="8" type="ORF">IPH26_22645</name>
</gene>
<feature type="transmembrane region" description="Helical" evidence="6">
    <location>
        <begin position="208"/>
        <end position="228"/>
    </location>
</feature>
<dbReference type="PANTHER" id="PTHR30485">
    <property type="entry name" value="NI/FE-HYDROGENASE 1 B-TYPE CYTOCHROME SUBUNIT"/>
    <property type="match status" value="1"/>
</dbReference>
<dbReference type="InterPro" id="IPR051542">
    <property type="entry name" value="Hydrogenase_cytochrome"/>
</dbReference>
<dbReference type="InterPro" id="IPR011577">
    <property type="entry name" value="Cyt_b561_bac/Ni-Hgenase"/>
</dbReference>
<accession>A0A9D7HP96</accession>
<feature type="transmembrane region" description="Helical" evidence="6">
    <location>
        <begin position="165"/>
        <end position="182"/>
    </location>
</feature>
<evidence type="ECO:0000256" key="1">
    <source>
        <dbReference type="ARBA" id="ARBA00004651"/>
    </source>
</evidence>
<dbReference type="GO" id="GO:0009055">
    <property type="term" value="F:electron transfer activity"/>
    <property type="evidence" value="ECO:0007669"/>
    <property type="project" value="InterPro"/>
</dbReference>
<dbReference type="GO" id="GO:0005886">
    <property type="term" value="C:plasma membrane"/>
    <property type="evidence" value="ECO:0007669"/>
    <property type="project" value="UniProtKB-SubCell"/>
</dbReference>
<proteinExistence type="predicted"/>
<dbReference type="PANTHER" id="PTHR30485:SF2">
    <property type="entry name" value="BLL0597 PROTEIN"/>
    <property type="match status" value="1"/>
</dbReference>
<dbReference type="EMBL" id="JADJEV010000005">
    <property type="protein sequence ID" value="MBK6975623.1"/>
    <property type="molecule type" value="Genomic_DNA"/>
</dbReference>
<dbReference type="InterPro" id="IPR016174">
    <property type="entry name" value="Di-haem_cyt_TM"/>
</dbReference>
<sequence>MLEHDTAAPRPTRVWDLPTRLFHWSLVALVVFSAITGEFAEDLGTDYLERHMLSGYAVLALLLFRLIWGFIGNRHARFASFLRGPRAVLAYFSALRGRGAAAMHAGHNPLGGWSVAAMLGVLLVQVGSGLFLSDDDLDVHAPLARHVANRTIDLLHEVHETSFKLLLALIVIHLAAIAYYRFAKGDNLVRPMLSGDKMLAGVEPARGGAWWLGALVLALTAGAVWYLVNRV</sequence>
<evidence type="ECO:0000313" key="9">
    <source>
        <dbReference type="Proteomes" id="UP000807785"/>
    </source>
</evidence>
<feature type="transmembrane region" description="Helical" evidence="6">
    <location>
        <begin position="21"/>
        <end position="40"/>
    </location>
</feature>
<name>A0A9D7HP96_9PROT</name>
<reference evidence="8" key="1">
    <citation type="submission" date="2020-10" db="EMBL/GenBank/DDBJ databases">
        <title>Connecting structure to function with the recovery of over 1000 high-quality activated sludge metagenome-assembled genomes encoding full-length rRNA genes using long-read sequencing.</title>
        <authorList>
            <person name="Singleton C.M."/>
            <person name="Petriglieri F."/>
            <person name="Kristensen J.M."/>
            <person name="Kirkegaard R.H."/>
            <person name="Michaelsen T.Y."/>
            <person name="Andersen M.H."/>
            <person name="Karst S.M."/>
            <person name="Dueholm M.S."/>
            <person name="Nielsen P.H."/>
            <person name="Albertsen M."/>
        </authorList>
    </citation>
    <scope>NUCLEOTIDE SEQUENCE</scope>
    <source>
        <strain evidence="8">Bjer_18-Q3-R1-45_BAT3C.347</strain>
    </source>
</reference>
<evidence type="ECO:0000256" key="5">
    <source>
        <dbReference type="ARBA" id="ARBA00023136"/>
    </source>
</evidence>
<keyword evidence="3 6" id="KW-0812">Transmembrane</keyword>
<dbReference type="Gene3D" id="1.20.950.20">
    <property type="entry name" value="Transmembrane di-heme cytochromes, Chain C"/>
    <property type="match status" value="1"/>
</dbReference>
<evidence type="ECO:0000256" key="4">
    <source>
        <dbReference type="ARBA" id="ARBA00022989"/>
    </source>
</evidence>
<keyword evidence="4 6" id="KW-1133">Transmembrane helix</keyword>
<evidence type="ECO:0000259" key="7">
    <source>
        <dbReference type="Pfam" id="PF01292"/>
    </source>
</evidence>